<proteinExistence type="predicted"/>
<feature type="domain" description="Fibronectin type-III" evidence="3">
    <location>
        <begin position="525"/>
        <end position="622"/>
    </location>
</feature>
<dbReference type="Proteomes" id="UP001327027">
    <property type="component" value="Unassembled WGS sequence"/>
</dbReference>
<accession>A0ABU5ZYA5</accession>
<dbReference type="Pfam" id="PF18962">
    <property type="entry name" value="Por_Secre_tail"/>
    <property type="match status" value="1"/>
</dbReference>
<dbReference type="RefSeq" id="WP_324180867.1">
    <property type="nucleotide sequence ID" value="NZ_BAABAW010000020.1"/>
</dbReference>
<dbReference type="InterPro" id="IPR036116">
    <property type="entry name" value="FN3_sf"/>
</dbReference>
<keyword evidence="5" id="KW-1185">Reference proteome</keyword>
<reference evidence="4 5" key="1">
    <citation type="journal article" date="2013" name="Int. J. Syst. Evol. Microbiol.">
        <title>Aquimarina gracilis sp. nov., isolated from the gut microflora of a mussel, Mytilus coruscus, and emended description of Aquimarina spongiae.</title>
        <authorList>
            <person name="Park S.C."/>
            <person name="Choe H.N."/>
            <person name="Baik K.S."/>
            <person name="Seong C.N."/>
        </authorList>
    </citation>
    <scope>NUCLEOTIDE SEQUENCE [LARGE SCALE GENOMIC DNA]</scope>
    <source>
        <strain evidence="4 5">PSC32</strain>
    </source>
</reference>
<evidence type="ECO:0000256" key="1">
    <source>
        <dbReference type="ARBA" id="ARBA00022729"/>
    </source>
</evidence>
<comment type="caution">
    <text evidence="4">The sequence shown here is derived from an EMBL/GenBank/DDBJ whole genome shotgun (WGS) entry which is preliminary data.</text>
</comment>
<dbReference type="InterPro" id="IPR026444">
    <property type="entry name" value="Secre_tail"/>
</dbReference>
<protein>
    <submittedName>
        <fullName evidence="4">MBG domain-containing protein</fullName>
    </submittedName>
</protein>
<dbReference type="Pfam" id="PF18676">
    <property type="entry name" value="MBG_2"/>
    <property type="match status" value="18"/>
</dbReference>
<name>A0ABU5ZYA5_9FLAO</name>
<evidence type="ECO:0000313" key="4">
    <source>
        <dbReference type="EMBL" id="MEB3346841.1"/>
    </source>
</evidence>
<sequence length="3005" mass="317033">MKLLLPDIYREITKRLRILLFTMLCSLVTSFSYAQTETEPNNTPDESGVITFTGTQEFFGNVSAVDPTDYWRIAKSPIASGSVSMSVISRTGSRQIPVFLEKRSGSYSGTLISEQEIHPGTDQSNRAFTLDYTGDFYYSIRLGRADGSIVGGYAYRVNFPNCRVLFDVDVLTSTPFSNQIRIDGVSAGFGSLYMVKINTINSFTDPQEGFFTPTIDGTNYSGSGEQIVYFGGGVANTTITNLSPNTSYYLKAWAYDDCDSGEFKRSTNGTVFTATTCGAAPATATALELLPNNENSAYVSSITGATAASTRFVVKVNTTNNFTAPTNGSTLPTTNTVYGGGEQVVYAGDSATPNALVTGLTTGTEYFFKVYSATLCGGTHYFESTGVTSSITPVCSAPNSNNGIYLYAEPTNLHNSIGVVNFTGNNNADGKIMYMSDANSFTLPTTLPVASLPTANSDYSGQTGQVAIYTGAATGFRVTTTGLDPNTTYYYAAVNYKECNGVLYFFPTGIYSQQTTCGVTSELASGAVVNNVDATAMDLNSFTASTAAVNAPDGYVIKMNTTNSFTPLAIGTALPSGNTVYGGGEQVIYSGTSVTPNLNITGLSEGTQYFFTIYGYKDCNGTPVYQQTGYTFSQFTLGLNFTPPTLTYGSGATTLNATTTSTGAISYSLVNDTTGASIVGSDITPGNRGTTTVRVTVAADGIYQGISKDYSVNIVKGNPIITWNPPASIEAGVPIDASYLNAVTNVTGTFEYYQFYNSNNNTFSQSIIEGVTFFSSFFPIGNLYTRFVPDDINYNVAVGSTSISVVTSNIIEILPNDAIKALGGSDPALTHTMSGTLTGGDVIWVPLKREPGETLGTYVISVDQTAQAPASFDRLGVCPAGICIGRENPFGDEGEIVSTTGNYDIRLQTGTFTISDKEQVTITLNPSDLGTSNYTGNPRNAITASSITVTATGNPASPAPNLIFTYSGNNYLGNPYGPSTTPPTNAGFYAVTASVDPADVNYFGSATGNFRIEQYRFTITPDNPQVKAYDGSPKAFEATVTGLSGENVPVRVLYDIDLGPGILYTEAAPTEVGQYTVSILTNGAVNYYISYEGSFTITDKQLVTINLADLTQSYDGTPKPVTISSIETSPGVAATPAPTVHTRYQGINGTFYSLSSIAPRPAGEYKVSVYVDAADANFAGATHQVLTIQDKTLVTFTMDPADLNATYNGNAQGVDITSIKDDNGIDVTPTYTVMYSGEDSHGNSYGPSATPPTNAGDYTIVAEVDAADPTYRGRNEEDFTINEIALTLTADAKSKTYGDADPALTYQLTSGALIGGDVLTGDLSRVAGENVGTYAIQQGTVTAGVNYNITFVSNDVTIGQRAIEVTADAKSKIYGDADPALTYQITSGNLVGSDAFIGIMTRIAGEDVGTYAIQQDTFTAGANYNLTFVPNDVTITPRAIEITADAKSKTYGDADPALTYQITSGALQFSDVFTGTLTRVLGEDAGTYAIQQGTISAGSNYTLSFVPNDLTIGQRAIEITVDAKLKTYGDADPALTYQITVGGLQFSDSFTGSLSRVAGEDVGNYAIQQGTVTAGDNYNITFVTNDLTIGQRAIQITADALNKVYGDADPAFTYQITSGSLVFSDAFTGSLTRVAGENVGNYAINQGTVALNANYNLTYVGDDLTIGQRAIEVTADAKSKIYGDADPALTYQITSGSLVGSDAFIGIMTRVAGENVGTYAILQDTFTAGANYNIAFISNDLTIGQRAIEVTADAKTKTYGDADPTLTYQITSGALQFSDAFTGVLSRDAGQAQGNYAINQGTLSLGGNYNISFVSNNLSIGYRHIIIAAVAPLPQKVYGDADPSFNFPYRIVQGSLAFDDSLETLGTSRFSGEDVGSYRIGGLEARFTSTNGGESSYTYSFTGAASIVLQITPRALEVTADAKSKTYGDADPTLSYQITNGALQFSDAFTGNLNRVTGEDVGTYAINQGTLSAGSNYTMTYVGNSLTIDQRAIEITADALNKAYGDTDPALTYQITTGSLAFSDAFTGSLTRVAGEDLGTYAINQGTVALNANYNLTYVGANFEITQRPITLIAEVKSKTYGDADPALTYGILSGSLVNSDVLTGALTREPGENVGFYRINLGTIDNPNYNISFIPDNLNISARDIEVTADAKSKTYGDVDPALTYQLTSGTLQFSDALSGSLSRVAGEDAGNYAIQQGSVTAGGNYNIAFVANDLTIGQRAIEVTADAKNKEYGNADPAFTYQITSGSLAGSDTLTGNLDRATGEDVGTYAINQGTLDNSNYAITFIGNDLSITVRTILVAPSSLQKIYGESDPELNFSILGPPLVFGDTFTGSLSRAAGEDVGSYEINQGTLSLNNNYSVFVLPSRFTINPRSIEITADVQSKTYGDTDLALTYQITNGSLAFSDAFTGSLTRIPGEDVGAYAIQQGSVALNANYDLSYIGNDFTIGQRVIEITADAKSKTYGDTDPTLTYQITSGSLLSGDTVTGSLTRMAGENAGNYAIQQGSVAVNANYAINFVSNDLAIGQRAIEVTADAQSKTYGDIDPALTYQLTAGTLQLGDALSGSLSRIAGEDAGNYAIQQGTVTAGSNYNINFISNDLTIGQRAIEITADAASKTFGDADPALTYQITAGVLQFGDIFSGSLSRVVGEDVGNYAIQQGSLTLGTNYSISYTGNTLTIGQASQSITFGPLANVNFGNSNFNLNATASSGLLVSYTSSDPSVATVSGNTVTIIGMGTTTITASQAGDANWNAANDVTQVLTVTEGCPINELPIDNFEVQAYSETCTDKNNGAIFINAVQELDYVTTINNQTYNFSSHVLVTDLEPGTYPVCISIEGYENCEQCFELVIEEAPILDGKTSVSGVTANKQVVVEIETGTAPFTVSVNDQVVGEFDTKTFLIEAQNGDKIDVTSSVACEGKISTAIDLFDQMSVFPNPTKANVTLALPKFGSNMVAVSIHNAIGTVVSSNVYSVVASKVELPMENLPTGVYFVTINEGTSRTFKIIKE</sequence>
<dbReference type="EMBL" id="JAYKLX010000007">
    <property type="protein sequence ID" value="MEB3346841.1"/>
    <property type="molecule type" value="Genomic_DNA"/>
</dbReference>
<dbReference type="SUPFAM" id="SSF49373">
    <property type="entry name" value="Invasin/intimin cell-adhesion fragments"/>
    <property type="match status" value="1"/>
</dbReference>
<dbReference type="InterPro" id="IPR041286">
    <property type="entry name" value="MBG_2"/>
</dbReference>
<dbReference type="Pfam" id="PF18887">
    <property type="entry name" value="MBG_3"/>
    <property type="match status" value="3"/>
</dbReference>
<dbReference type="SMART" id="SM00060">
    <property type="entry name" value="FN3"/>
    <property type="match status" value="3"/>
</dbReference>
<organism evidence="4 5">
    <name type="scientific">Aquimarina gracilis</name>
    <dbReference type="NCBI Taxonomy" id="874422"/>
    <lineage>
        <taxon>Bacteria</taxon>
        <taxon>Pseudomonadati</taxon>
        <taxon>Bacteroidota</taxon>
        <taxon>Flavobacteriia</taxon>
        <taxon>Flavobacteriales</taxon>
        <taxon>Flavobacteriaceae</taxon>
        <taxon>Aquimarina</taxon>
    </lineage>
</organism>
<dbReference type="InterPro" id="IPR043772">
    <property type="entry name" value="MBG_3"/>
</dbReference>
<dbReference type="InterPro" id="IPR003961">
    <property type="entry name" value="FN3_dom"/>
</dbReference>
<keyword evidence="1 2" id="KW-0732">Signal</keyword>
<evidence type="ECO:0000313" key="5">
    <source>
        <dbReference type="Proteomes" id="UP001327027"/>
    </source>
</evidence>
<dbReference type="InterPro" id="IPR008964">
    <property type="entry name" value="Invasin/intimin_cell_adhesion"/>
</dbReference>
<dbReference type="SUPFAM" id="SSF49265">
    <property type="entry name" value="Fibronectin type III"/>
    <property type="match status" value="1"/>
</dbReference>
<dbReference type="NCBIfam" id="TIGR04183">
    <property type="entry name" value="Por_Secre_tail"/>
    <property type="match status" value="1"/>
</dbReference>
<gene>
    <name evidence="4" type="ORF">U6A24_15285</name>
</gene>
<feature type="domain" description="Fibronectin type-III" evidence="3">
    <location>
        <begin position="173"/>
        <end position="261"/>
    </location>
</feature>
<feature type="signal peptide" evidence="2">
    <location>
        <begin position="1"/>
        <end position="34"/>
    </location>
</feature>
<feature type="chain" id="PRO_5047298819" evidence="2">
    <location>
        <begin position="35"/>
        <end position="3005"/>
    </location>
</feature>
<evidence type="ECO:0000259" key="3">
    <source>
        <dbReference type="SMART" id="SM00060"/>
    </source>
</evidence>
<feature type="domain" description="Fibronectin type-III" evidence="3">
    <location>
        <begin position="281"/>
        <end position="379"/>
    </location>
</feature>
<dbReference type="Gene3D" id="2.60.40.1080">
    <property type="match status" value="1"/>
</dbReference>
<evidence type="ECO:0000256" key="2">
    <source>
        <dbReference type="SAM" id="SignalP"/>
    </source>
</evidence>